<sequence length="126" mass="14519">MSAVVTFEIMPSNNDSAEIQLAITEIWHQAGIYKSVEVIPSSNPNSYYIVLSFFLGKNEERESIRKIITYLISKSCEGKVFYFRDGFGDYPDFNETITIDELLSAKYEPSLSTEEHWRYQVVSGQR</sequence>
<dbReference type="RefSeq" id="WP_199389961.1">
    <property type="nucleotide sequence ID" value="NZ_JAEMHL010000008.1"/>
</dbReference>
<accession>A0ABS0YGQ2</accession>
<name>A0ABS0YGQ2_9BACT</name>
<proteinExistence type="predicted"/>
<protein>
    <submittedName>
        <fullName evidence="1">Uncharacterized protein</fullName>
    </submittedName>
</protein>
<gene>
    <name evidence="1" type="ORF">JFN91_14775</name>
</gene>
<evidence type="ECO:0000313" key="2">
    <source>
        <dbReference type="Proteomes" id="UP000614714"/>
    </source>
</evidence>
<reference evidence="1 2" key="1">
    <citation type="submission" date="2020-12" db="EMBL/GenBank/DDBJ databases">
        <title>Geomonas sp. Red421, isolated from paddy soil.</title>
        <authorList>
            <person name="Xu Z."/>
            <person name="Zhang Z."/>
            <person name="Masuda Y."/>
            <person name="Itoh H."/>
            <person name="Senoo K."/>
        </authorList>
    </citation>
    <scope>NUCLEOTIDE SEQUENCE [LARGE SCALE GENOMIC DNA]</scope>
    <source>
        <strain evidence="1 2">Red421</strain>
    </source>
</reference>
<keyword evidence="2" id="KW-1185">Reference proteome</keyword>
<organism evidence="1 2">
    <name type="scientific">Geomonas anaerohicana</name>
    <dbReference type="NCBI Taxonomy" id="2798583"/>
    <lineage>
        <taxon>Bacteria</taxon>
        <taxon>Pseudomonadati</taxon>
        <taxon>Thermodesulfobacteriota</taxon>
        <taxon>Desulfuromonadia</taxon>
        <taxon>Geobacterales</taxon>
        <taxon>Geobacteraceae</taxon>
        <taxon>Geomonas</taxon>
    </lineage>
</organism>
<dbReference type="EMBL" id="JAEMHL010000008">
    <property type="protein sequence ID" value="MBJ6751480.1"/>
    <property type="molecule type" value="Genomic_DNA"/>
</dbReference>
<evidence type="ECO:0000313" key="1">
    <source>
        <dbReference type="EMBL" id="MBJ6751480.1"/>
    </source>
</evidence>
<comment type="caution">
    <text evidence="1">The sequence shown here is derived from an EMBL/GenBank/DDBJ whole genome shotgun (WGS) entry which is preliminary data.</text>
</comment>
<dbReference type="Proteomes" id="UP000614714">
    <property type="component" value="Unassembled WGS sequence"/>
</dbReference>